<feature type="region of interest" description="Disordered" evidence="1">
    <location>
        <begin position="709"/>
        <end position="853"/>
    </location>
</feature>
<dbReference type="VEuPathDB" id="TriTrypDB:Lsey_0007_0070"/>
<feature type="compositionally biased region" description="Polar residues" evidence="1">
    <location>
        <begin position="757"/>
        <end position="773"/>
    </location>
</feature>
<feature type="region of interest" description="Disordered" evidence="1">
    <location>
        <begin position="123"/>
        <end position="183"/>
    </location>
</feature>
<gene>
    <name evidence="2" type="ORF">ABL78_0520</name>
</gene>
<feature type="compositionally biased region" description="Polar residues" evidence="1">
    <location>
        <begin position="441"/>
        <end position="456"/>
    </location>
</feature>
<reference evidence="2 3" key="1">
    <citation type="journal article" date="2015" name="PLoS Pathog.">
        <title>Leptomonas seymouri: Adaptations to the Dixenous Life Cycle Analyzed by Genome Sequencing, Transcriptome Profiling and Co-infection with Leishmania donovani.</title>
        <authorList>
            <person name="Kraeva N."/>
            <person name="Butenko A."/>
            <person name="Hlavacova J."/>
            <person name="Kostygov A."/>
            <person name="Myskova J."/>
            <person name="Grybchuk D."/>
            <person name="Lestinova T."/>
            <person name="Votypka J."/>
            <person name="Volf P."/>
            <person name="Opperdoes F."/>
            <person name="Flegontov P."/>
            <person name="Lukes J."/>
            <person name="Yurchenko V."/>
        </authorList>
    </citation>
    <scope>NUCLEOTIDE SEQUENCE [LARGE SCALE GENOMIC DNA]</scope>
    <source>
        <strain evidence="2 3">ATCC 30220</strain>
    </source>
</reference>
<dbReference type="Proteomes" id="UP000038009">
    <property type="component" value="Unassembled WGS sequence"/>
</dbReference>
<feature type="region of interest" description="Disordered" evidence="1">
    <location>
        <begin position="308"/>
        <end position="389"/>
    </location>
</feature>
<feature type="compositionally biased region" description="Polar residues" evidence="1">
    <location>
        <begin position="249"/>
        <end position="264"/>
    </location>
</feature>
<protein>
    <submittedName>
        <fullName evidence="2">Uncharacterized protein</fullName>
    </submittedName>
</protein>
<sequence length="1187" mass="127343">MNSDNESLAFVEEDDVSPTPKNAPPVEVPRPRIMGAPSLSRSKSTPAKPPLHHAVTPAAAAAAKGDGRTRPGFVQVASKHKAGKQDTASEFSDNESVNFIVECNSMNLTPIRGCTSFANAASVPATGSSPAPHQLSRKASNSSIQFHSEPGSRSTSPQLNPRLKARGSTASEKALAPPPPNGKVVVANESISFFEQSYGSDQVGKSSPTPASATHHRHSVPTPIAPVAGSSTISNDSIAFQIEDDSTEGHQQQAGKSSLGTPLVRATTTTPSTIFSVKPDHPIVMQSSVADTSHNELVDSSIAFEMVNDPPAVKPPMRRGDTTSPPMHGSATLYNSHVRRSHSAQSHLNSRPNSPSIQFETEHNSDNESLLDQSASQVGARSPSIVDSDLPRLAQQQQSSVPALLMPEVLFPSPTTSHLETGRSIGAVNAPPKKKTIVTNHLQNRRLPNQRQGSTPPSQPPVKTKSLGEEASPTPSTHPPLYQKAALSTPLAAQAAGFATETAADDETRRNPRRSPSLTDHMPSKRKDKSAYLNPPHPQKRRSKESATSETQGASPNVKLLTEVGSTATTGSPPEPPHTGRRSGTSSEDAIYAQSLATQQPQRRVSLRGVHSHTNSVQDYLESQEMENAHHHRGQARHSVRADRVLYREISPPYPNADSGAVMEAAQEAEQWRRFNERQRAELVQLHNRIALARRQDRTVLESSLIQRCGATSGPRSRHGGAPQPTPLALTPLPGWTKTGPGYSGMVQKPSAHASRAQETQQAPSAKSSTNLISPAAADELRRASPQSRPHSARQKRQPKAPPNSSCTKPLSKEVTSYAQQSQAPPGSHYTTDSLNGPAGLHRAAHSPPPTALASAMSSHALLHSTAAAFVADMLGVLWPPRAAVASSKANRTLPFSSEAPSADLYFVNGSRLTASQVDRFLELVRVQVEAEHAKSTGAADLLHSANFTLSSQSYGRLSPTSVLLRHQGSEHSDPLTLGAHEHPALSSPLKMRQRAPLSTKLALLLPKKAVRRSRVMREVFDVMDLKRQGSLVLDLLPALSRLFEAELSALEEARTSLMEGKATALTTLLESAIVSRQQNTYAWRSARGAAGYTPSSGLSQVLSADGARLTTEAQAELVSLTHRLLLLSFSVNVVIPIASASRIPLLDFPTLCMIIYAAVDSTEHEMDSPRAQWREVVQQYFLLLDS</sequence>
<keyword evidence="3" id="KW-1185">Reference proteome</keyword>
<feature type="region of interest" description="Disordered" evidence="1">
    <location>
        <begin position="198"/>
        <end position="231"/>
    </location>
</feature>
<feature type="region of interest" description="Disordered" evidence="1">
    <location>
        <begin position="1"/>
        <end position="91"/>
    </location>
</feature>
<evidence type="ECO:0000256" key="1">
    <source>
        <dbReference type="SAM" id="MobiDB-lite"/>
    </source>
</evidence>
<comment type="caution">
    <text evidence="2">The sequence shown here is derived from an EMBL/GenBank/DDBJ whole genome shotgun (WGS) entry which is preliminary data.</text>
</comment>
<evidence type="ECO:0000313" key="3">
    <source>
        <dbReference type="Proteomes" id="UP000038009"/>
    </source>
</evidence>
<name>A0A0N1I1U6_LEPSE</name>
<feature type="compositionally biased region" description="Polar residues" evidence="1">
    <location>
        <begin position="198"/>
        <end position="212"/>
    </location>
</feature>
<dbReference type="EMBL" id="LJSK01000007">
    <property type="protein sequence ID" value="KPI90294.1"/>
    <property type="molecule type" value="Genomic_DNA"/>
</dbReference>
<organism evidence="2 3">
    <name type="scientific">Leptomonas seymouri</name>
    <dbReference type="NCBI Taxonomy" id="5684"/>
    <lineage>
        <taxon>Eukaryota</taxon>
        <taxon>Discoba</taxon>
        <taxon>Euglenozoa</taxon>
        <taxon>Kinetoplastea</taxon>
        <taxon>Metakinetoplastina</taxon>
        <taxon>Trypanosomatida</taxon>
        <taxon>Trypanosomatidae</taxon>
        <taxon>Leishmaniinae</taxon>
        <taxon>Leptomonas</taxon>
    </lineage>
</organism>
<dbReference type="OrthoDB" id="273547at2759"/>
<dbReference type="AlphaFoldDB" id="A0A0N1I1U6"/>
<evidence type="ECO:0000313" key="2">
    <source>
        <dbReference type="EMBL" id="KPI90294.1"/>
    </source>
</evidence>
<accession>A0A0N1I1U6</accession>
<feature type="compositionally biased region" description="Polar residues" evidence="1">
    <location>
        <begin position="803"/>
        <end position="835"/>
    </location>
</feature>
<feature type="region of interest" description="Disordered" evidence="1">
    <location>
        <begin position="496"/>
        <end position="587"/>
    </location>
</feature>
<feature type="compositionally biased region" description="Polar residues" evidence="1">
    <location>
        <begin position="367"/>
        <end position="379"/>
    </location>
</feature>
<dbReference type="OMA" id="GILWPPR"/>
<feature type="compositionally biased region" description="Polar residues" evidence="1">
    <location>
        <begin position="343"/>
        <end position="359"/>
    </location>
</feature>
<proteinExistence type="predicted"/>
<feature type="region of interest" description="Disordered" evidence="1">
    <location>
        <begin position="415"/>
        <end position="434"/>
    </location>
</feature>
<feature type="compositionally biased region" description="Polar residues" evidence="1">
    <location>
        <begin position="125"/>
        <end position="159"/>
    </location>
</feature>
<feature type="region of interest" description="Disordered" evidence="1">
    <location>
        <begin position="245"/>
        <end position="264"/>
    </location>
</feature>
<feature type="region of interest" description="Disordered" evidence="1">
    <location>
        <begin position="441"/>
        <end position="482"/>
    </location>
</feature>
<feature type="compositionally biased region" description="Polar residues" evidence="1">
    <location>
        <begin position="546"/>
        <end position="555"/>
    </location>
</feature>